<evidence type="ECO:0000256" key="3">
    <source>
        <dbReference type="ARBA" id="ARBA00023125"/>
    </source>
</evidence>
<accession>W4QDY5</accession>
<name>W4QDY5_9BACI</name>
<evidence type="ECO:0000313" key="6">
    <source>
        <dbReference type="EMBL" id="GAE29564.1"/>
    </source>
</evidence>
<protein>
    <submittedName>
        <fullName evidence="6">Transcriptional regulator</fullName>
    </submittedName>
</protein>
<dbReference type="PROSITE" id="PS50931">
    <property type="entry name" value="HTH_LYSR"/>
    <property type="match status" value="1"/>
</dbReference>
<organism evidence="6 7">
    <name type="scientific">Halalkalibacter hemicellulosilyticusJCM 9152</name>
    <dbReference type="NCBI Taxonomy" id="1236971"/>
    <lineage>
        <taxon>Bacteria</taxon>
        <taxon>Bacillati</taxon>
        <taxon>Bacillota</taxon>
        <taxon>Bacilli</taxon>
        <taxon>Bacillales</taxon>
        <taxon>Bacillaceae</taxon>
        <taxon>Halalkalibacter</taxon>
    </lineage>
</organism>
<dbReference type="InterPro" id="IPR000847">
    <property type="entry name" value="LysR_HTH_N"/>
</dbReference>
<dbReference type="Pfam" id="PF03466">
    <property type="entry name" value="LysR_substrate"/>
    <property type="match status" value="1"/>
</dbReference>
<comment type="similarity">
    <text evidence="1">Belongs to the LysR transcriptional regulatory family.</text>
</comment>
<dbReference type="Proteomes" id="UP000018895">
    <property type="component" value="Unassembled WGS sequence"/>
</dbReference>
<proteinExistence type="inferred from homology"/>
<dbReference type="GO" id="GO:0000976">
    <property type="term" value="F:transcription cis-regulatory region binding"/>
    <property type="evidence" value="ECO:0007669"/>
    <property type="project" value="TreeGrafter"/>
</dbReference>
<evidence type="ECO:0000256" key="1">
    <source>
        <dbReference type="ARBA" id="ARBA00009437"/>
    </source>
</evidence>
<dbReference type="Pfam" id="PF00126">
    <property type="entry name" value="HTH_1"/>
    <property type="match status" value="1"/>
</dbReference>
<dbReference type="EMBL" id="BAUU01000005">
    <property type="protein sequence ID" value="GAE29564.1"/>
    <property type="molecule type" value="Genomic_DNA"/>
</dbReference>
<comment type="caution">
    <text evidence="6">The sequence shown here is derived from an EMBL/GenBank/DDBJ whole genome shotgun (WGS) entry which is preliminary data.</text>
</comment>
<dbReference type="Gene3D" id="3.40.190.290">
    <property type="match status" value="1"/>
</dbReference>
<evidence type="ECO:0000313" key="7">
    <source>
        <dbReference type="Proteomes" id="UP000018895"/>
    </source>
</evidence>
<keyword evidence="7" id="KW-1185">Reference proteome</keyword>
<keyword evidence="2" id="KW-0805">Transcription regulation</keyword>
<feature type="domain" description="HTH lysR-type" evidence="5">
    <location>
        <begin position="2"/>
        <end position="60"/>
    </location>
</feature>
<gene>
    <name evidence="6" type="ORF">JCM9152_928</name>
</gene>
<dbReference type="Gene3D" id="1.10.10.10">
    <property type="entry name" value="Winged helix-like DNA-binding domain superfamily/Winged helix DNA-binding domain"/>
    <property type="match status" value="1"/>
</dbReference>
<keyword evidence="3" id="KW-0238">DNA-binding</keyword>
<evidence type="ECO:0000256" key="4">
    <source>
        <dbReference type="ARBA" id="ARBA00023163"/>
    </source>
</evidence>
<reference evidence="6" key="1">
    <citation type="journal article" date="2014" name="Genome Announc.">
        <title>Draft Genome Sequences of Three Alkaliphilic Bacillus Strains, Bacillus wakoensis JCM 9140T, Bacillus akibai JCM 9157T, and Bacillus hemicellulosilyticus JCM 9152T.</title>
        <authorList>
            <person name="Yuki M."/>
            <person name="Oshima K."/>
            <person name="Suda W."/>
            <person name="Oshida Y."/>
            <person name="Kitamura K."/>
            <person name="Iida T."/>
            <person name="Hattori M."/>
            <person name="Ohkuma M."/>
        </authorList>
    </citation>
    <scope>NUCLEOTIDE SEQUENCE [LARGE SCALE GENOMIC DNA]</scope>
    <source>
        <strain evidence="6">JCM 9152</strain>
    </source>
</reference>
<dbReference type="InterPro" id="IPR005119">
    <property type="entry name" value="LysR_subst-bd"/>
</dbReference>
<evidence type="ECO:0000259" key="5">
    <source>
        <dbReference type="PROSITE" id="PS50931"/>
    </source>
</evidence>
<dbReference type="GO" id="GO:0003700">
    <property type="term" value="F:DNA-binding transcription factor activity"/>
    <property type="evidence" value="ECO:0007669"/>
    <property type="project" value="InterPro"/>
</dbReference>
<evidence type="ECO:0000256" key="2">
    <source>
        <dbReference type="ARBA" id="ARBA00023015"/>
    </source>
</evidence>
<keyword evidence="4" id="KW-0804">Transcription</keyword>
<dbReference type="InterPro" id="IPR036390">
    <property type="entry name" value="WH_DNA-bd_sf"/>
</dbReference>
<dbReference type="PANTHER" id="PTHR30126:SF39">
    <property type="entry name" value="HTH-TYPE TRANSCRIPTIONAL REGULATOR CYSL"/>
    <property type="match status" value="1"/>
</dbReference>
<dbReference type="AlphaFoldDB" id="W4QDY5"/>
<dbReference type="STRING" id="1236971.JCM9152_928"/>
<dbReference type="InterPro" id="IPR036388">
    <property type="entry name" value="WH-like_DNA-bd_sf"/>
</dbReference>
<dbReference type="SUPFAM" id="SSF53850">
    <property type="entry name" value="Periplasmic binding protein-like II"/>
    <property type="match status" value="1"/>
</dbReference>
<dbReference type="PANTHER" id="PTHR30126">
    <property type="entry name" value="HTH-TYPE TRANSCRIPTIONAL REGULATOR"/>
    <property type="match status" value="1"/>
</dbReference>
<sequence length="307" mass="35316">MMNLQQLKIFVLTAQLQKLKLVAERLNIKQPTVTFHLQRFEEECGVPLFKPSALRTLKLTKAGESLYPLAMQITMLSEEIESTIAGFNEKQRGTLRIGSTYTPATFLLPEQLVSFKSMHEEVTLSLEVKPATTIIEKIKNYELDIGIISYGTIPGKHFISHMIFKDDLKLLLHPNNPLAVKMNIEIDDLIKETFIMHEQGSTSRLLIDHWAQEHDITLSIVMEVSATETMKEAVKKNMGVAIVSERCSLREVKQGELVYKEIPYFQQDRFIHLIHQKDRVITPLMQDFIDTTIEYFRTCHNDRSPNS</sequence>
<dbReference type="SUPFAM" id="SSF46785">
    <property type="entry name" value="Winged helix' DNA-binding domain"/>
    <property type="match status" value="1"/>
</dbReference>